<name>A0A0R1YKD1_9LACO</name>
<gene>
    <name evidence="2" type="ORF">FC39_GL000871</name>
</gene>
<evidence type="ECO:0000313" key="2">
    <source>
        <dbReference type="EMBL" id="KRM40134.1"/>
    </source>
</evidence>
<evidence type="ECO:0000313" key="3">
    <source>
        <dbReference type="Proteomes" id="UP000051223"/>
    </source>
</evidence>
<sequence>MKYNSIAYDKNGNSTGQKYYTYGSINVDPTPVTINGNQYYKLSGKDQYVRVTNIDGVTRKITHNAYVKVSDVKFITRPLK</sequence>
<dbReference type="Pfam" id="PF03217">
    <property type="entry name" value="SlpA"/>
    <property type="match status" value="1"/>
</dbReference>
<reference evidence="2 3" key="1">
    <citation type="journal article" date="2015" name="Genome Announc.">
        <title>Expanding the biotechnology potential of lactobacilli through comparative genomics of 213 strains and associated genera.</title>
        <authorList>
            <person name="Sun Z."/>
            <person name="Harris H.M."/>
            <person name="McCann A."/>
            <person name="Guo C."/>
            <person name="Argimon S."/>
            <person name="Zhang W."/>
            <person name="Yang X."/>
            <person name="Jeffery I.B."/>
            <person name="Cooney J.C."/>
            <person name="Kagawa T.F."/>
            <person name="Liu W."/>
            <person name="Song Y."/>
            <person name="Salvetti E."/>
            <person name="Wrobel A."/>
            <person name="Rasinkangas P."/>
            <person name="Parkhill J."/>
            <person name="Rea M.C."/>
            <person name="O'Sullivan O."/>
            <person name="Ritari J."/>
            <person name="Douillard F.P."/>
            <person name="Paul Ross R."/>
            <person name="Yang R."/>
            <person name="Briner A.E."/>
            <person name="Felis G.E."/>
            <person name="de Vos W.M."/>
            <person name="Barrangou R."/>
            <person name="Klaenhammer T.R."/>
            <person name="Caufield P.W."/>
            <person name="Cui Y."/>
            <person name="Zhang H."/>
            <person name="O'Toole P.W."/>
        </authorList>
    </citation>
    <scope>NUCLEOTIDE SEQUENCE [LARGE SCALE GENOMIC DNA]</scope>
    <source>
        <strain evidence="2 3">DSM 5661</strain>
    </source>
</reference>
<dbReference type="AlphaFoldDB" id="A0A0R1YKD1"/>
<organism evidence="2 3">
    <name type="scientific">Lactobacillus hamsteri DSM 5661 = JCM 6256</name>
    <dbReference type="NCBI Taxonomy" id="1423754"/>
    <lineage>
        <taxon>Bacteria</taxon>
        <taxon>Bacillati</taxon>
        <taxon>Bacillota</taxon>
        <taxon>Bacilli</taxon>
        <taxon>Lactobacillales</taxon>
        <taxon>Lactobacillaceae</taxon>
        <taxon>Lactobacillus</taxon>
    </lineage>
</organism>
<keyword evidence="3" id="KW-1185">Reference proteome</keyword>
<evidence type="ECO:0000259" key="1">
    <source>
        <dbReference type="Pfam" id="PF03217"/>
    </source>
</evidence>
<dbReference type="PATRIC" id="fig|1423754.3.peg.896"/>
<accession>A0A0R1YKD1</accession>
<protein>
    <recommendedName>
        <fullName evidence="1">S-layer protein C-terminal domain-containing protein</fullName>
    </recommendedName>
</protein>
<dbReference type="InterPro" id="IPR024968">
    <property type="entry name" value="SlpA_C_lactobacillus"/>
</dbReference>
<dbReference type="Proteomes" id="UP000051223">
    <property type="component" value="Unassembled WGS sequence"/>
</dbReference>
<proteinExistence type="predicted"/>
<feature type="domain" description="S-layer protein C-terminal" evidence="1">
    <location>
        <begin position="3"/>
        <end position="51"/>
    </location>
</feature>
<dbReference type="EMBL" id="AZGI01000028">
    <property type="protein sequence ID" value="KRM40134.1"/>
    <property type="molecule type" value="Genomic_DNA"/>
</dbReference>
<comment type="caution">
    <text evidence="2">The sequence shown here is derived from an EMBL/GenBank/DDBJ whole genome shotgun (WGS) entry which is preliminary data.</text>
</comment>